<evidence type="ECO:0000313" key="15">
    <source>
        <dbReference type="EMBL" id="MDU9004404.1"/>
    </source>
</evidence>
<reference evidence="16" key="1">
    <citation type="submission" date="2023-05" db="EMBL/GenBank/DDBJ databases">
        <title>Sedimentitalea sp. nov. JM2-8.</title>
        <authorList>
            <person name="Huang J."/>
        </authorList>
    </citation>
    <scope>NUCLEOTIDE SEQUENCE [LARGE SCALE GENOMIC DNA]</scope>
    <source>
        <strain evidence="16">KHS03</strain>
    </source>
</reference>
<dbReference type="Pfam" id="PF00005">
    <property type="entry name" value="ABC_tran"/>
    <property type="match status" value="1"/>
</dbReference>
<gene>
    <name evidence="15" type="ORF">QO231_11135</name>
</gene>
<sequence>MTESRQHALQDRIPTLRIRDLSIEFARRRGDALKVVDRVSIDIWPREIVGIIGESGSGKTLTSLATLRMLPKRAVIAKGTMHLGETSLHDRSEREMRALRGDRIALIPQDAMQSLNPTMRIGRQVGEPLELHSGYSVSSALEAAGKLLGSVHIREPEKRVLEYPHQYSGGMQQRAMIAMGLALNPQLIIADEPTTALDVTVQAQVLKLLREIRDQKGASILFITHDLGVVAELCDWVYVMRNGEIVEDGAVRQIFTAPRAEYTRMLLDATPSIHTTPAVAR</sequence>
<dbReference type="CDD" id="cd03257">
    <property type="entry name" value="ABC_NikE_OppD_transporters"/>
    <property type="match status" value="1"/>
</dbReference>
<name>A0ABU3VE14_9RHOB</name>
<evidence type="ECO:0000256" key="13">
    <source>
        <dbReference type="ARBA" id="ARBA00048610"/>
    </source>
</evidence>
<keyword evidence="8" id="KW-0406">Ion transport</keyword>
<evidence type="ECO:0000256" key="4">
    <source>
        <dbReference type="ARBA" id="ARBA00022475"/>
    </source>
</evidence>
<comment type="caution">
    <text evidence="15">The sequence shown here is derived from an EMBL/GenBank/DDBJ whole genome shotgun (WGS) entry which is preliminary data.</text>
</comment>
<keyword evidence="16" id="KW-1185">Reference proteome</keyword>
<evidence type="ECO:0000256" key="6">
    <source>
        <dbReference type="ARBA" id="ARBA00022840"/>
    </source>
</evidence>
<keyword evidence="4" id="KW-1003">Cell membrane</keyword>
<dbReference type="InterPro" id="IPR017871">
    <property type="entry name" value="ABC_transporter-like_CS"/>
</dbReference>
<dbReference type="Gene3D" id="3.40.50.300">
    <property type="entry name" value="P-loop containing nucleotide triphosphate hydrolases"/>
    <property type="match status" value="1"/>
</dbReference>
<keyword evidence="9" id="KW-0472">Membrane</keyword>
<dbReference type="RefSeq" id="WP_316776096.1">
    <property type="nucleotide sequence ID" value="NZ_JASMWN010000007.1"/>
</dbReference>
<evidence type="ECO:0000256" key="9">
    <source>
        <dbReference type="ARBA" id="ARBA00023136"/>
    </source>
</evidence>
<feature type="domain" description="ABC transporter" evidence="14">
    <location>
        <begin position="16"/>
        <end position="267"/>
    </location>
</feature>
<evidence type="ECO:0000256" key="12">
    <source>
        <dbReference type="ARBA" id="ARBA00044143"/>
    </source>
</evidence>
<dbReference type="PANTHER" id="PTHR43297">
    <property type="entry name" value="OLIGOPEPTIDE TRANSPORT ATP-BINDING PROTEIN APPD"/>
    <property type="match status" value="1"/>
</dbReference>
<keyword evidence="3" id="KW-0813">Transport</keyword>
<dbReference type="GO" id="GO:0005524">
    <property type="term" value="F:ATP binding"/>
    <property type="evidence" value="ECO:0007669"/>
    <property type="project" value="UniProtKB-KW"/>
</dbReference>
<protein>
    <recommendedName>
        <fullName evidence="12">Nickel import system ATP-binding protein NikD</fullName>
        <ecNumber evidence="11">7.2.2.11</ecNumber>
    </recommendedName>
</protein>
<dbReference type="InterPro" id="IPR003593">
    <property type="entry name" value="AAA+_ATPase"/>
</dbReference>
<evidence type="ECO:0000256" key="2">
    <source>
        <dbReference type="ARBA" id="ARBA00005417"/>
    </source>
</evidence>
<keyword evidence="7" id="KW-1278">Translocase</keyword>
<evidence type="ECO:0000259" key="14">
    <source>
        <dbReference type="PROSITE" id="PS50893"/>
    </source>
</evidence>
<comment type="subcellular location">
    <subcellularLocation>
        <location evidence="1">Cell inner membrane</location>
        <topology evidence="1">Peripheral membrane protein</topology>
    </subcellularLocation>
</comment>
<dbReference type="PROSITE" id="PS00211">
    <property type="entry name" value="ABC_TRANSPORTER_1"/>
    <property type="match status" value="1"/>
</dbReference>
<evidence type="ECO:0000256" key="3">
    <source>
        <dbReference type="ARBA" id="ARBA00022448"/>
    </source>
</evidence>
<dbReference type="SMART" id="SM00382">
    <property type="entry name" value="AAA"/>
    <property type="match status" value="1"/>
</dbReference>
<keyword evidence="5" id="KW-0547">Nucleotide-binding</keyword>
<evidence type="ECO:0000256" key="8">
    <source>
        <dbReference type="ARBA" id="ARBA00023065"/>
    </source>
</evidence>
<evidence type="ECO:0000256" key="11">
    <source>
        <dbReference type="ARBA" id="ARBA00039098"/>
    </source>
</evidence>
<dbReference type="EMBL" id="JASMWN010000007">
    <property type="protein sequence ID" value="MDU9004404.1"/>
    <property type="molecule type" value="Genomic_DNA"/>
</dbReference>
<dbReference type="InterPro" id="IPR050388">
    <property type="entry name" value="ABC_Ni/Peptide_Import"/>
</dbReference>
<comment type="catalytic activity">
    <reaction evidence="13">
        <text>Ni(2+)(out) + ATP + H2O = Ni(2+)(in) + ADP + phosphate + H(+)</text>
        <dbReference type="Rhea" id="RHEA:15557"/>
        <dbReference type="ChEBI" id="CHEBI:15377"/>
        <dbReference type="ChEBI" id="CHEBI:15378"/>
        <dbReference type="ChEBI" id="CHEBI:30616"/>
        <dbReference type="ChEBI" id="CHEBI:43474"/>
        <dbReference type="ChEBI" id="CHEBI:49786"/>
        <dbReference type="ChEBI" id="CHEBI:456216"/>
        <dbReference type="EC" id="7.2.2.11"/>
    </reaction>
    <physiologicalReaction direction="left-to-right" evidence="13">
        <dbReference type="Rhea" id="RHEA:15558"/>
    </physiologicalReaction>
</comment>
<comment type="subunit">
    <text evidence="10">The complex is composed of two ATP-binding proteins (NikD and NikE), two transmembrane proteins (NikB and NikC) and a solute-binding protein (NikA).</text>
</comment>
<evidence type="ECO:0000256" key="10">
    <source>
        <dbReference type="ARBA" id="ARBA00038669"/>
    </source>
</evidence>
<dbReference type="PROSITE" id="PS50893">
    <property type="entry name" value="ABC_TRANSPORTER_2"/>
    <property type="match status" value="1"/>
</dbReference>
<keyword evidence="6 15" id="KW-0067">ATP-binding</keyword>
<dbReference type="Proteomes" id="UP001255416">
    <property type="component" value="Unassembled WGS sequence"/>
</dbReference>
<dbReference type="PANTHER" id="PTHR43297:SF13">
    <property type="entry name" value="NICKEL ABC TRANSPORTER, ATP-BINDING PROTEIN"/>
    <property type="match status" value="1"/>
</dbReference>
<dbReference type="InterPro" id="IPR003439">
    <property type="entry name" value="ABC_transporter-like_ATP-bd"/>
</dbReference>
<evidence type="ECO:0000256" key="1">
    <source>
        <dbReference type="ARBA" id="ARBA00004417"/>
    </source>
</evidence>
<dbReference type="EC" id="7.2.2.11" evidence="11"/>
<organism evidence="15 16">
    <name type="scientific">Sedimentitalea todarodis</name>
    <dbReference type="NCBI Taxonomy" id="1631240"/>
    <lineage>
        <taxon>Bacteria</taxon>
        <taxon>Pseudomonadati</taxon>
        <taxon>Pseudomonadota</taxon>
        <taxon>Alphaproteobacteria</taxon>
        <taxon>Rhodobacterales</taxon>
        <taxon>Paracoccaceae</taxon>
        <taxon>Sedimentitalea</taxon>
    </lineage>
</organism>
<proteinExistence type="inferred from homology"/>
<accession>A0ABU3VE14</accession>
<comment type="similarity">
    <text evidence="2">Belongs to the ABC transporter superfamily.</text>
</comment>
<dbReference type="InterPro" id="IPR027417">
    <property type="entry name" value="P-loop_NTPase"/>
</dbReference>
<evidence type="ECO:0000256" key="5">
    <source>
        <dbReference type="ARBA" id="ARBA00022741"/>
    </source>
</evidence>
<evidence type="ECO:0000313" key="16">
    <source>
        <dbReference type="Proteomes" id="UP001255416"/>
    </source>
</evidence>
<evidence type="ECO:0000256" key="7">
    <source>
        <dbReference type="ARBA" id="ARBA00022967"/>
    </source>
</evidence>
<dbReference type="SUPFAM" id="SSF52540">
    <property type="entry name" value="P-loop containing nucleoside triphosphate hydrolases"/>
    <property type="match status" value="1"/>
</dbReference>